<dbReference type="PANTHER" id="PTHR42940">
    <property type="entry name" value="ALCOHOL DEHYDROGENASE 1-RELATED"/>
    <property type="match status" value="1"/>
</dbReference>
<reference evidence="8 9" key="1">
    <citation type="submission" date="2016-04" db="EMBL/GenBank/DDBJ databases">
        <title>A degradative enzymes factory behind the ericoid mycorrhizal symbiosis.</title>
        <authorList>
            <consortium name="DOE Joint Genome Institute"/>
            <person name="Martino E."/>
            <person name="Morin E."/>
            <person name="Grelet G."/>
            <person name="Kuo A."/>
            <person name="Kohler A."/>
            <person name="Daghino S."/>
            <person name="Barry K."/>
            <person name="Choi C."/>
            <person name="Cichocki N."/>
            <person name="Clum A."/>
            <person name="Copeland A."/>
            <person name="Hainaut M."/>
            <person name="Haridas S."/>
            <person name="Labutti K."/>
            <person name="Lindquist E."/>
            <person name="Lipzen A."/>
            <person name="Khouja H.-R."/>
            <person name="Murat C."/>
            <person name="Ohm R."/>
            <person name="Olson A."/>
            <person name="Spatafora J."/>
            <person name="Veneault-Fourrey C."/>
            <person name="Henrissat B."/>
            <person name="Grigoriev I."/>
            <person name="Martin F."/>
            <person name="Perotto S."/>
        </authorList>
    </citation>
    <scope>NUCLEOTIDE SEQUENCE [LARGE SCALE GENOMIC DNA]</scope>
    <source>
        <strain evidence="8 9">E</strain>
    </source>
</reference>
<organism evidence="8 9">
    <name type="scientific">Hyaloscypha bicolor E</name>
    <dbReference type="NCBI Taxonomy" id="1095630"/>
    <lineage>
        <taxon>Eukaryota</taxon>
        <taxon>Fungi</taxon>
        <taxon>Dikarya</taxon>
        <taxon>Ascomycota</taxon>
        <taxon>Pezizomycotina</taxon>
        <taxon>Leotiomycetes</taxon>
        <taxon>Helotiales</taxon>
        <taxon>Hyaloscyphaceae</taxon>
        <taxon>Hyaloscypha</taxon>
        <taxon>Hyaloscypha bicolor</taxon>
    </lineage>
</organism>
<keyword evidence="6" id="KW-0520">NAD</keyword>
<keyword evidence="9" id="KW-1185">Reference proteome</keyword>
<dbReference type="Gene3D" id="3.40.50.720">
    <property type="entry name" value="NAD(P)-binding Rossmann-like Domain"/>
    <property type="match status" value="1"/>
</dbReference>
<proteinExistence type="inferred from homology"/>
<evidence type="ECO:0000256" key="1">
    <source>
        <dbReference type="ARBA" id="ARBA00001947"/>
    </source>
</evidence>
<dbReference type="Proteomes" id="UP000235371">
    <property type="component" value="Unassembled WGS sequence"/>
</dbReference>
<dbReference type="InterPro" id="IPR013154">
    <property type="entry name" value="ADH-like_N"/>
</dbReference>
<dbReference type="GeneID" id="36592157"/>
<dbReference type="EMBL" id="KZ613912">
    <property type="protein sequence ID" value="PMD51845.1"/>
    <property type="molecule type" value="Genomic_DNA"/>
</dbReference>
<evidence type="ECO:0000313" key="8">
    <source>
        <dbReference type="EMBL" id="PMD51845.1"/>
    </source>
</evidence>
<dbReference type="InParanoid" id="A0A2J6SM49"/>
<evidence type="ECO:0000259" key="7">
    <source>
        <dbReference type="SMART" id="SM00829"/>
    </source>
</evidence>
<accession>A0A2J6SM49</accession>
<protein>
    <submittedName>
        <fullName evidence="8">GroES-like protein</fullName>
    </submittedName>
</protein>
<dbReference type="Gene3D" id="3.90.180.10">
    <property type="entry name" value="Medium-chain alcohol dehydrogenases, catalytic domain"/>
    <property type="match status" value="1"/>
</dbReference>
<dbReference type="OrthoDB" id="256333at2759"/>
<keyword evidence="4" id="KW-0862">Zinc</keyword>
<comment type="cofactor">
    <cofactor evidence="1">
        <name>Zn(2+)</name>
        <dbReference type="ChEBI" id="CHEBI:29105"/>
    </cofactor>
</comment>
<dbReference type="InterPro" id="IPR036291">
    <property type="entry name" value="NAD(P)-bd_dom_sf"/>
</dbReference>
<evidence type="ECO:0000256" key="3">
    <source>
        <dbReference type="ARBA" id="ARBA00022723"/>
    </source>
</evidence>
<evidence type="ECO:0000313" key="9">
    <source>
        <dbReference type="Proteomes" id="UP000235371"/>
    </source>
</evidence>
<keyword evidence="5" id="KW-0560">Oxidoreductase</keyword>
<dbReference type="STRING" id="1095630.A0A2J6SM49"/>
<dbReference type="SMART" id="SM00829">
    <property type="entry name" value="PKS_ER"/>
    <property type="match status" value="1"/>
</dbReference>
<feature type="domain" description="Enoyl reductase (ER)" evidence="7">
    <location>
        <begin position="17"/>
        <end position="349"/>
    </location>
</feature>
<dbReference type="SUPFAM" id="SSF51735">
    <property type="entry name" value="NAD(P)-binding Rossmann-fold domains"/>
    <property type="match status" value="1"/>
</dbReference>
<evidence type="ECO:0000256" key="5">
    <source>
        <dbReference type="ARBA" id="ARBA00023002"/>
    </source>
</evidence>
<dbReference type="RefSeq" id="XP_024728749.1">
    <property type="nucleotide sequence ID" value="XM_024884080.1"/>
</dbReference>
<dbReference type="Pfam" id="PF00107">
    <property type="entry name" value="ADH_zinc_N"/>
    <property type="match status" value="1"/>
</dbReference>
<evidence type="ECO:0000256" key="2">
    <source>
        <dbReference type="ARBA" id="ARBA00008072"/>
    </source>
</evidence>
<dbReference type="FunFam" id="3.40.50.720:FF:000039">
    <property type="entry name" value="Alcohol dehydrogenase AdhP"/>
    <property type="match status" value="1"/>
</dbReference>
<dbReference type="GO" id="GO:0046872">
    <property type="term" value="F:metal ion binding"/>
    <property type="evidence" value="ECO:0007669"/>
    <property type="project" value="UniProtKB-KW"/>
</dbReference>
<dbReference type="InterPro" id="IPR020843">
    <property type="entry name" value="ER"/>
</dbReference>
<evidence type="ECO:0000256" key="6">
    <source>
        <dbReference type="ARBA" id="ARBA00023027"/>
    </source>
</evidence>
<keyword evidence="3" id="KW-0479">Metal-binding</keyword>
<name>A0A2J6SM49_9HELO</name>
<dbReference type="AlphaFoldDB" id="A0A2J6SM49"/>
<dbReference type="SUPFAM" id="SSF50129">
    <property type="entry name" value="GroES-like"/>
    <property type="match status" value="1"/>
</dbReference>
<dbReference type="GO" id="GO:0005737">
    <property type="term" value="C:cytoplasm"/>
    <property type="evidence" value="ECO:0007669"/>
    <property type="project" value="TreeGrafter"/>
</dbReference>
<gene>
    <name evidence="8" type="ORF">K444DRAFT_637088</name>
</gene>
<dbReference type="GO" id="GO:0004022">
    <property type="term" value="F:alcohol dehydrogenase (NAD+) activity"/>
    <property type="evidence" value="ECO:0007669"/>
    <property type="project" value="TreeGrafter"/>
</dbReference>
<dbReference type="InterPro" id="IPR011032">
    <property type="entry name" value="GroES-like_sf"/>
</dbReference>
<dbReference type="Pfam" id="PF08240">
    <property type="entry name" value="ADH_N"/>
    <property type="match status" value="1"/>
</dbReference>
<evidence type="ECO:0000256" key="4">
    <source>
        <dbReference type="ARBA" id="ARBA00022833"/>
    </source>
</evidence>
<comment type="similarity">
    <text evidence="2">Belongs to the zinc-containing alcohol dehydrogenase family.</text>
</comment>
<dbReference type="InterPro" id="IPR013149">
    <property type="entry name" value="ADH-like_C"/>
</dbReference>
<sequence>MAKIPDQMLAAQVVEFKKPYKIHKVPTPGKDLNEYDMLVKVAVASLCHTDGMVTEGIMGTPLPCIASHEGSGTVVKVGSAIKEFEVGDRVLCSLTYHRCGVCADCTGPEVGRQYCPNVGGYLGVNRDGSFAEYEVVDGRECCLLPDNVSFETAAPLACAGITVWGGLVRAGLKAGESVAIVGGGGGLGHLGVQFAKALGLNVIAIDAREEALSLSRECGADTLVDARSGKEKVVEEVKKVTGGQGADATLNVSDHESAAATGAAVTKMHGVLVQIAQPTNISVPFQELVFRDIRIHGSLTSSRGECLKMLDVVSRHNIKVKTNAFNGIQEVPKAIELAHSGKMQGKPVIIINQEAIENERKSGIKMV</sequence>
<dbReference type="PANTHER" id="PTHR42940:SF8">
    <property type="entry name" value="VACUOLAR PROTEIN SORTING-ASSOCIATED PROTEIN 11"/>
    <property type="match status" value="1"/>
</dbReference>